<sequence length="1120" mass="132811">PLNLVQFCAEINRNTRYNTILMSHITRCIFNVCKYTRCTLAKLIHCKEDELNWNSKEINQTKSMCETWDKGLEIKNDLENLRNQLMNFPKLIQCLRYRLASLILHKFQSSIQIYVHNNEKYMNTSQEEQDKEEENDSKLIDVNKDEETAQKNYRLVVHPVLLRQLEDSASQSCDSQQQIQLLLWPQPNTLINIFRLILEQLKQSLHLNKVISDEQLPQIYFNEDKDIENINEYIDNQIYADKLVETFYRNPHLTDINIQKHEIIIPWNIINPVQLEATNLYICDIVSQYLPTYEKFEKDLLPKYPPHVSQSLKVDWRRPELDLNISGYNFFPAIDNANQFGLYSLIEQQSEAMKLYESLLMPWSQTIHEKTNQIIQSMEWIISVNQTIGELSTLLNNERECFELYKYRGLFQTSVDWINKLVNFSKCRSLFNDTIKMNTNRFFIFIDFNPLSNLLYNEIIQKLYQLLMPFITNIHNSIASMNNHLDNLIQTNTNFQPDYDGFMQVVKYLDCVRIQHEDIFLRHDVLCCQVEFLQYFLKCLINCKELSEIQQINWSQYEQFIIKWKRFTNQNEWARKKFTRYHQDFYQWYNKKMKESLDEVKRLVYLLTSGKYSDITNDSISVLRDMKEPYYQLIKLETLIHQLVAQHRSVQNCQQYQESFNKECNNHKKMNKPVITTTIDKAMKCKKNKKNFIWEDNSDLISMDNEMKKANCRYDAWQLNRQIGEFKVELYKLTLDKIYLKGINEKFDKLLTTCNNLSHDDVIIQFNSKWLKHLKKIIKALYFITDTELIDSSPDYWNKCSGLLELPLTVKWENCTIECLMKEGDNNSSLLQRKNQLKETWKIFHYLKSAQECNTMLENQWSSLYIHFIHLMNPHKCSSKNVQCSMDSSSFGTLNQSISGRCSINTYNASSDIQFPWIILNITDLIEQLYHISVKLQSLLQSGLLYVTKTVKMKPISTSLSTSVVNEYMNENDSIVSARYSLKQLNQSITVLTCFKSIQDHWLYLHRLHSLKQTCEEVNSSGFISLTDKFIQMTNDLLTNNEIEIIRATDCSELEDIEKLKLAKMNLKLFISYVHIKWDSWFTLKSNFEESVAKFNKAAEEMCDTFPPFCLLTNMERMNL</sequence>
<organism evidence="1 2">
    <name type="scientific">Trichobilharzia regenti</name>
    <name type="common">Nasal bird schistosome</name>
    <dbReference type="NCBI Taxonomy" id="157069"/>
    <lineage>
        <taxon>Eukaryota</taxon>
        <taxon>Metazoa</taxon>
        <taxon>Spiralia</taxon>
        <taxon>Lophotrochozoa</taxon>
        <taxon>Platyhelminthes</taxon>
        <taxon>Trematoda</taxon>
        <taxon>Digenea</taxon>
        <taxon>Strigeidida</taxon>
        <taxon>Schistosomatoidea</taxon>
        <taxon>Schistosomatidae</taxon>
        <taxon>Trichobilharzia</taxon>
    </lineage>
</organism>
<reference evidence="1" key="1">
    <citation type="submission" date="2022-06" db="EMBL/GenBank/DDBJ databases">
        <authorList>
            <person name="Berger JAMES D."/>
            <person name="Berger JAMES D."/>
        </authorList>
    </citation>
    <scope>NUCLEOTIDE SEQUENCE [LARGE SCALE GENOMIC DNA]</scope>
</reference>
<protein>
    <recommendedName>
        <fullName evidence="3">DHC_N1 domain-containing protein</fullName>
    </recommendedName>
</protein>
<evidence type="ECO:0000313" key="1">
    <source>
        <dbReference type="Proteomes" id="UP000050795"/>
    </source>
</evidence>
<evidence type="ECO:0000313" key="2">
    <source>
        <dbReference type="WBParaSite" id="TREG1_34970.1"/>
    </source>
</evidence>
<name>A0AA85JQ60_TRIRE</name>
<dbReference type="Proteomes" id="UP000050795">
    <property type="component" value="Unassembled WGS sequence"/>
</dbReference>
<keyword evidence="1" id="KW-1185">Reference proteome</keyword>
<proteinExistence type="predicted"/>
<dbReference type="AlphaFoldDB" id="A0AA85JQ60"/>
<accession>A0AA85JQ60</accession>
<dbReference type="WBParaSite" id="TREG1_34970.1">
    <property type="protein sequence ID" value="TREG1_34970.1"/>
    <property type="gene ID" value="TREG1_34970"/>
</dbReference>
<reference evidence="2" key="2">
    <citation type="submission" date="2023-11" db="UniProtKB">
        <authorList>
            <consortium name="WormBaseParasite"/>
        </authorList>
    </citation>
    <scope>IDENTIFICATION</scope>
</reference>
<evidence type="ECO:0008006" key="3">
    <source>
        <dbReference type="Google" id="ProtNLM"/>
    </source>
</evidence>